<accession>A0ABR2EZ23</accession>
<dbReference type="InterPro" id="IPR025322">
    <property type="entry name" value="PADRE_dom"/>
</dbReference>
<evidence type="ECO:0000313" key="1">
    <source>
        <dbReference type="EMBL" id="KAK8567942.1"/>
    </source>
</evidence>
<reference evidence="1 2" key="1">
    <citation type="journal article" date="2024" name="G3 (Bethesda)">
        <title>Genome assembly of Hibiscus sabdariffa L. provides insights into metabolisms of medicinal natural products.</title>
        <authorList>
            <person name="Kim T."/>
        </authorList>
    </citation>
    <scope>NUCLEOTIDE SEQUENCE [LARGE SCALE GENOMIC DNA]</scope>
    <source>
        <strain evidence="1">TK-2024</strain>
        <tissue evidence="1">Old leaves</tissue>
    </source>
</reference>
<dbReference type="Pfam" id="PF14009">
    <property type="entry name" value="PADRE"/>
    <property type="match status" value="1"/>
</dbReference>
<dbReference type="EMBL" id="JBBPBM010000009">
    <property type="protein sequence ID" value="KAK8567942.1"/>
    <property type="molecule type" value="Genomic_DNA"/>
</dbReference>
<keyword evidence="2" id="KW-1185">Reference proteome</keyword>
<evidence type="ECO:0000313" key="2">
    <source>
        <dbReference type="Proteomes" id="UP001472677"/>
    </source>
</evidence>
<dbReference type="PANTHER" id="PTHR33148:SF33">
    <property type="entry name" value="DUF4228 DOMAIN PROTEIN"/>
    <property type="match status" value="1"/>
</dbReference>
<organism evidence="1 2">
    <name type="scientific">Hibiscus sabdariffa</name>
    <name type="common">roselle</name>
    <dbReference type="NCBI Taxonomy" id="183260"/>
    <lineage>
        <taxon>Eukaryota</taxon>
        <taxon>Viridiplantae</taxon>
        <taxon>Streptophyta</taxon>
        <taxon>Embryophyta</taxon>
        <taxon>Tracheophyta</taxon>
        <taxon>Spermatophyta</taxon>
        <taxon>Magnoliopsida</taxon>
        <taxon>eudicotyledons</taxon>
        <taxon>Gunneridae</taxon>
        <taxon>Pentapetalae</taxon>
        <taxon>rosids</taxon>
        <taxon>malvids</taxon>
        <taxon>Malvales</taxon>
        <taxon>Malvaceae</taxon>
        <taxon>Malvoideae</taxon>
        <taxon>Hibiscus</taxon>
    </lineage>
</organism>
<comment type="caution">
    <text evidence="1">The sequence shown here is derived from an EMBL/GenBank/DDBJ whole genome shotgun (WGS) entry which is preliminary data.</text>
</comment>
<protein>
    <submittedName>
        <fullName evidence="1">Uncharacterized protein</fullName>
    </submittedName>
</protein>
<proteinExistence type="predicted"/>
<gene>
    <name evidence="1" type="ORF">V6N12_006509</name>
</gene>
<sequence length="179" mass="19260">MGNSSLKRVNGDCRNSIRILTDAGEIIDVKGPKLAREIVNDFPGYVICRKGGASMFPLNEDEWLVYGGFYYLLPPGKVGRDDGIAGGVPTLSAAAGFVENLSAMEVLPWKKNGVWKVKLVIDSHQLEDILSEQVNTEALIEKMRTAAASSATVTPKRSKGSGVVVGCKPALSKHHSFCL</sequence>
<name>A0ABR2EZ23_9ROSI</name>
<dbReference type="PANTHER" id="PTHR33148">
    <property type="entry name" value="PLASTID MOVEMENT IMPAIRED PROTEIN-RELATED"/>
    <property type="match status" value="1"/>
</dbReference>
<dbReference type="Proteomes" id="UP001472677">
    <property type="component" value="Unassembled WGS sequence"/>
</dbReference>